<evidence type="ECO:0000313" key="3">
    <source>
        <dbReference type="Proteomes" id="UP000663868"/>
    </source>
</evidence>
<organism evidence="2 3">
    <name type="scientific">Adineta steineri</name>
    <dbReference type="NCBI Taxonomy" id="433720"/>
    <lineage>
        <taxon>Eukaryota</taxon>
        <taxon>Metazoa</taxon>
        <taxon>Spiralia</taxon>
        <taxon>Gnathifera</taxon>
        <taxon>Rotifera</taxon>
        <taxon>Eurotatoria</taxon>
        <taxon>Bdelloidea</taxon>
        <taxon>Adinetida</taxon>
        <taxon>Adinetidae</taxon>
        <taxon>Adineta</taxon>
    </lineage>
</organism>
<name>A0A819L6Y1_9BILA</name>
<evidence type="ECO:0000313" key="1">
    <source>
        <dbReference type="EMBL" id="CAF1376602.1"/>
    </source>
</evidence>
<protein>
    <submittedName>
        <fullName evidence="2">Uncharacterized protein</fullName>
    </submittedName>
</protein>
<dbReference type="EMBL" id="CAJNOE010001029">
    <property type="protein sequence ID" value="CAF1376602.1"/>
    <property type="molecule type" value="Genomic_DNA"/>
</dbReference>
<accession>A0A819L6Y1</accession>
<sequence>MAQTNNPQIFLNRLTLGQVSDFVTDLLPPGRHFNLVNKDHFNSPSITMKQLTKMKNARGEQHLDGEKRVFRCEDRNCRSRCHTNTL</sequence>
<dbReference type="Proteomes" id="UP000663860">
    <property type="component" value="Unassembled WGS sequence"/>
</dbReference>
<reference evidence="2" key="1">
    <citation type="submission" date="2021-02" db="EMBL/GenBank/DDBJ databases">
        <authorList>
            <person name="Nowell W R."/>
        </authorList>
    </citation>
    <scope>NUCLEOTIDE SEQUENCE</scope>
</reference>
<dbReference type="AlphaFoldDB" id="A0A819L6Y1"/>
<comment type="caution">
    <text evidence="2">The sequence shown here is derived from an EMBL/GenBank/DDBJ whole genome shotgun (WGS) entry which is preliminary data.</text>
</comment>
<proteinExistence type="predicted"/>
<gene>
    <name evidence="1" type="ORF">IZO911_LOCUS38166</name>
    <name evidence="2" type="ORF">KXQ929_LOCUS26215</name>
</gene>
<evidence type="ECO:0000313" key="2">
    <source>
        <dbReference type="EMBL" id="CAF3961360.1"/>
    </source>
</evidence>
<dbReference type="Proteomes" id="UP000663868">
    <property type="component" value="Unassembled WGS sequence"/>
</dbReference>
<dbReference type="EMBL" id="CAJOBB010002353">
    <property type="protein sequence ID" value="CAF3961360.1"/>
    <property type="molecule type" value="Genomic_DNA"/>
</dbReference>